<evidence type="ECO:0000313" key="2">
    <source>
        <dbReference type="EMBL" id="AZR73280.1"/>
    </source>
</evidence>
<evidence type="ECO:0000313" key="3">
    <source>
        <dbReference type="Proteomes" id="UP000267250"/>
    </source>
</evidence>
<dbReference type="PANTHER" id="PTHR42731">
    <property type="entry name" value="SLL1084 PROTEIN"/>
    <property type="match status" value="1"/>
</dbReference>
<dbReference type="InterPro" id="IPR006638">
    <property type="entry name" value="Elp3/MiaA/NifB-like_rSAM"/>
</dbReference>
<dbReference type="Pfam" id="PF04055">
    <property type="entry name" value="Radical_SAM"/>
    <property type="match status" value="1"/>
</dbReference>
<dbReference type="Pfam" id="PF19864">
    <property type="entry name" value="Radical_SAM_N2"/>
    <property type="match status" value="1"/>
</dbReference>
<dbReference type="InterPro" id="IPR023404">
    <property type="entry name" value="rSAM_horseshoe"/>
</dbReference>
<dbReference type="InterPro" id="IPR045784">
    <property type="entry name" value="Radical_SAM_N2"/>
</dbReference>
<keyword evidence="3" id="KW-1185">Reference proteome</keyword>
<name>A0A3S9SYE0_9FIRM</name>
<sequence>MDKELLLSILPEVEKPARYLGNEWNSVHKDHSKVSLKVALAFPDTYEVGMSHLGIKILYHLINQRDSWVAERVFAPWMDMEAKMREYNIPLYAMESQRPIKEFDLVGFTLQYEMSYTNILNMLDLAGIPLFQKDRNDSDPLIVAGGPCAYNPEPLADFIDFFYIGEAEEMIESILEVVEKARSQGWKRKELLFHLATMPGIYVPSLYGVKYDKNGKVVEVKPKEAGVPEYVQKQVVADLDKTFYPDKFIVPFLETVHDRVVLEIARGCTRGCRFCQAGMIYRPVRERSIKTLKEQAKKLLDNTGYDEISLVSLSTSDYSGIERLTKELLDEYEGLGVGISLPSLRIDSFSVGLAKEVQRVRKTGLTFAPEAGTQRMRNVINKGVTEKDLIEAASAAVEEGWSSIKLYFMLGLPTEKDEDLVGIAELAKKVLAKCDQIRRRNGTRPVKITVSVSNFVPKPHTPFQWEPMNSLEEIERKQALLKREVRGRGLSLSWHDAKLSIMEGIFSRGDRRLGQVLYTAWKKGAKFDGWSEHFNYDIWMEAFDQCDLDFEFYLEFPYGRDDILPWGHIHTGVSQEYLWDEYQKAIFGENTVDCRFEYCTKCDCCMNLNVAIKLLGAE</sequence>
<dbReference type="NCBIfam" id="TIGR03960">
    <property type="entry name" value="rSAM_fuse_unch"/>
    <property type="match status" value="1"/>
</dbReference>
<dbReference type="KEGG" id="aft:BBF96_07700"/>
<gene>
    <name evidence="2" type="ORF">BBF96_07700</name>
</gene>
<dbReference type="Gene3D" id="3.80.30.20">
    <property type="entry name" value="tm_1862 like domain"/>
    <property type="match status" value="1"/>
</dbReference>
<dbReference type="OrthoDB" id="9806827at2"/>
<dbReference type="SFLD" id="SFLDS00029">
    <property type="entry name" value="Radical_SAM"/>
    <property type="match status" value="1"/>
</dbReference>
<dbReference type="GO" id="GO:0051536">
    <property type="term" value="F:iron-sulfur cluster binding"/>
    <property type="evidence" value="ECO:0007669"/>
    <property type="project" value="InterPro"/>
</dbReference>
<dbReference type="PANTHER" id="PTHR42731:SF1">
    <property type="entry name" value="RADICAL SAM DOMAIN PROTEIN"/>
    <property type="match status" value="1"/>
</dbReference>
<accession>A0A3S9SYE0</accession>
<dbReference type="GO" id="GO:0003824">
    <property type="term" value="F:catalytic activity"/>
    <property type="evidence" value="ECO:0007669"/>
    <property type="project" value="InterPro"/>
</dbReference>
<organism evidence="2 3">
    <name type="scientific">Anoxybacter fermentans</name>
    <dbReference type="NCBI Taxonomy" id="1323375"/>
    <lineage>
        <taxon>Bacteria</taxon>
        <taxon>Bacillati</taxon>
        <taxon>Bacillota</taxon>
        <taxon>Clostridia</taxon>
        <taxon>Halanaerobiales</taxon>
        <taxon>Anoxybacter</taxon>
    </lineage>
</organism>
<feature type="domain" description="Radical SAM core" evidence="1">
    <location>
        <begin position="254"/>
        <end position="496"/>
    </location>
</feature>
<dbReference type="PROSITE" id="PS51918">
    <property type="entry name" value="RADICAL_SAM"/>
    <property type="match status" value="1"/>
</dbReference>
<reference evidence="2 3" key="1">
    <citation type="submission" date="2016-07" db="EMBL/GenBank/DDBJ databases">
        <title>Genome and transcriptome analysis of iron-reducing fermentative bacteria Anoxybacter fermentans.</title>
        <authorList>
            <person name="Zeng X."/>
            <person name="Shao Z."/>
        </authorList>
    </citation>
    <scope>NUCLEOTIDE SEQUENCE [LARGE SCALE GENOMIC DNA]</scope>
    <source>
        <strain evidence="2 3">DY22613</strain>
    </source>
</reference>
<dbReference type="CDD" id="cd01335">
    <property type="entry name" value="Radical_SAM"/>
    <property type="match status" value="1"/>
</dbReference>
<dbReference type="EMBL" id="CP016379">
    <property type="protein sequence ID" value="AZR73280.1"/>
    <property type="molecule type" value="Genomic_DNA"/>
</dbReference>
<evidence type="ECO:0000259" key="1">
    <source>
        <dbReference type="PROSITE" id="PS51918"/>
    </source>
</evidence>
<dbReference type="SFLD" id="SFLDG01082">
    <property type="entry name" value="B12-binding_domain_containing"/>
    <property type="match status" value="1"/>
</dbReference>
<dbReference type="InterPro" id="IPR007197">
    <property type="entry name" value="rSAM"/>
</dbReference>
<dbReference type="SUPFAM" id="SSF102114">
    <property type="entry name" value="Radical SAM enzymes"/>
    <property type="match status" value="1"/>
</dbReference>
<protein>
    <submittedName>
        <fullName evidence="2">B12-binding domain-containing radical SAM protein</fullName>
    </submittedName>
</protein>
<dbReference type="InterPro" id="IPR058240">
    <property type="entry name" value="rSAM_sf"/>
</dbReference>
<proteinExistence type="predicted"/>
<dbReference type="InterPro" id="IPR023862">
    <property type="entry name" value="CHP03960_rSAM"/>
</dbReference>
<dbReference type="AlphaFoldDB" id="A0A3S9SYE0"/>
<dbReference type="Proteomes" id="UP000267250">
    <property type="component" value="Chromosome"/>
</dbReference>
<dbReference type="SMART" id="SM00729">
    <property type="entry name" value="Elp3"/>
    <property type="match status" value="1"/>
</dbReference>
<dbReference type="RefSeq" id="WP_127016607.1">
    <property type="nucleotide sequence ID" value="NZ_CP016379.1"/>
</dbReference>